<gene>
    <name evidence="1" type="ORF">CCMSSC00406_0007087</name>
</gene>
<dbReference type="EMBL" id="WQMT02000003">
    <property type="protein sequence ID" value="KAG9225256.1"/>
    <property type="molecule type" value="Genomic_DNA"/>
</dbReference>
<reference evidence="1 2" key="1">
    <citation type="journal article" date="2021" name="Appl. Environ. Microbiol.">
        <title>Genetic linkage and physical mapping for an oyster mushroom Pleurotus cornucopiae and QTL analysis for the trait cap color.</title>
        <authorList>
            <person name="Zhang Y."/>
            <person name="Gao W."/>
            <person name="Sonnenberg A."/>
            <person name="Chen Q."/>
            <person name="Zhang J."/>
            <person name="Huang C."/>
        </authorList>
    </citation>
    <scope>NUCLEOTIDE SEQUENCE [LARGE SCALE GENOMIC DNA]</scope>
    <source>
        <strain evidence="1">CCMSSC00406</strain>
    </source>
</reference>
<proteinExistence type="predicted"/>
<accession>A0ACB7J5L7</accession>
<evidence type="ECO:0000313" key="2">
    <source>
        <dbReference type="Proteomes" id="UP000824881"/>
    </source>
</evidence>
<comment type="caution">
    <text evidence="1">The sequence shown here is derived from an EMBL/GenBank/DDBJ whole genome shotgun (WGS) entry which is preliminary data.</text>
</comment>
<evidence type="ECO:0000313" key="1">
    <source>
        <dbReference type="EMBL" id="KAG9225256.1"/>
    </source>
</evidence>
<keyword evidence="2" id="KW-1185">Reference proteome</keyword>
<dbReference type="Proteomes" id="UP000824881">
    <property type="component" value="Unassembled WGS sequence"/>
</dbReference>
<sequence length="269" mass="31154">MSDADYQRHRIYVEGDWIHSRSHAKAEAAHTTILAAVQIRVKSPNLNHTNDQTRWLSISFKVNNEIREARIHWLWGDLDWILQSPVELCANNKASVEIRPGLSATIESEVLAGVTFEDIIAVVRCREHAILDFQREHQYATITLRVRVSNTPERYEDARQDVRRRDSLKDRVLGYLERPFRHSEGHDAPQDYWAGATPYNTPAMPRYPTDWRDPSAMYLPSPAAPMYEIPRPWQDPMRQVSPQAWVDPQPSDTGKIEYTVVGTRRPKPH</sequence>
<organism evidence="1 2">
    <name type="scientific">Pleurotus cornucopiae</name>
    <name type="common">Cornucopia mushroom</name>
    <dbReference type="NCBI Taxonomy" id="5321"/>
    <lineage>
        <taxon>Eukaryota</taxon>
        <taxon>Fungi</taxon>
        <taxon>Dikarya</taxon>
        <taxon>Basidiomycota</taxon>
        <taxon>Agaricomycotina</taxon>
        <taxon>Agaricomycetes</taxon>
        <taxon>Agaricomycetidae</taxon>
        <taxon>Agaricales</taxon>
        <taxon>Pleurotineae</taxon>
        <taxon>Pleurotaceae</taxon>
        <taxon>Pleurotus</taxon>
    </lineage>
</organism>
<protein>
    <submittedName>
        <fullName evidence="1">Uncharacterized protein</fullName>
    </submittedName>
</protein>
<name>A0ACB7J5L7_PLECO</name>